<evidence type="ECO:0000313" key="8">
    <source>
        <dbReference type="Proteomes" id="UP001604277"/>
    </source>
</evidence>
<evidence type="ECO:0000259" key="6">
    <source>
        <dbReference type="PROSITE" id="PS50011"/>
    </source>
</evidence>
<name>A0ABD1S7H8_9LAMI</name>
<gene>
    <name evidence="7" type="ORF">Fot_39896</name>
</gene>
<feature type="domain" description="Protein kinase" evidence="6">
    <location>
        <begin position="1"/>
        <end position="116"/>
    </location>
</feature>
<keyword evidence="4" id="KW-1133">Transmembrane helix</keyword>
<sequence>MMSVSRMRGTPGYMAPKWTRPDPITSKVDVYNFGLVLMEIVSGSWNFVQLDPNVESHQWFFPRWAFDKVFKEMNVEDILDHMIKHCYDSREHFGQRGPSFGFLVEPNLESLHHPWGFVGICKSQDVSQ</sequence>
<dbReference type="EMBL" id="JBFOLJ010000011">
    <property type="protein sequence ID" value="KAL2496139.1"/>
    <property type="molecule type" value="Genomic_DNA"/>
</dbReference>
<protein>
    <submittedName>
        <fullName evidence="7">G-type lectin S-receptor-like serine/threonine-protein kinase</fullName>
    </submittedName>
</protein>
<evidence type="ECO:0000256" key="1">
    <source>
        <dbReference type="ARBA" id="ARBA00004167"/>
    </source>
</evidence>
<reference evidence="8" key="1">
    <citation type="submission" date="2024-07" db="EMBL/GenBank/DDBJ databases">
        <title>Two chromosome-level genome assemblies of Korean endemic species Abeliophyllum distichum and Forsythia ovata (Oleaceae).</title>
        <authorList>
            <person name="Jang H."/>
        </authorList>
    </citation>
    <scope>NUCLEOTIDE SEQUENCE [LARGE SCALE GENOMIC DNA]</scope>
</reference>
<evidence type="ECO:0000256" key="4">
    <source>
        <dbReference type="ARBA" id="ARBA00022989"/>
    </source>
</evidence>
<dbReference type="SUPFAM" id="SSF56112">
    <property type="entry name" value="Protein kinase-like (PK-like)"/>
    <property type="match status" value="1"/>
</dbReference>
<keyword evidence="2" id="KW-0812">Transmembrane</keyword>
<dbReference type="AlphaFoldDB" id="A0ABD1S7H8"/>
<organism evidence="7 8">
    <name type="scientific">Forsythia ovata</name>
    <dbReference type="NCBI Taxonomy" id="205694"/>
    <lineage>
        <taxon>Eukaryota</taxon>
        <taxon>Viridiplantae</taxon>
        <taxon>Streptophyta</taxon>
        <taxon>Embryophyta</taxon>
        <taxon>Tracheophyta</taxon>
        <taxon>Spermatophyta</taxon>
        <taxon>Magnoliopsida</taxon>
        <taxon>eudicotyledons</taxon>
        <taxon>Gunneridae</taxon>
        <taxon>Pentapetalae</taxon>
        <taxon>asterids</taxon>
        <taxon>lamiids</taxon>
        <taxon>Lamiales</taxon>
        <taxon>Oleaceae</taxon>
        <taxon>Forsythieae</taxon>
        <taxon>Forsythia</taxon>
    </lineage>
</organism>
<dbReference type="InterPro" id="IPR011009">
    <property type="entry name" value="Kinase-like_dom_sf"/>
</dbReference>
<dbReference type="Gene3D" id="1.10.510.10">
    <property type="entry name" value="Transferase(Phosphotransferase) domain 1"/>
    <property type="match status" value="1"/>
</dbReference>
<evidence type="ECO:0000256" key="5">
    <source>
        <dbReference type="ARBA" id="ARBA00023136"/>
    </source>
</evidence>
<comment type="caution">
    <text evidence="7">The sequence shown here is derived from an EMBL/GenBank/DDBJ whole genome shotgun (WGS) entry which is preliminary data.</text>
</comment>
<keyword evidence="8" id="KW-1185">Reference proteome</keyword>
<dbReference type="InterPro" id="IPR000719">
    <property type="entry name" value="Prot_kinase_dom"/>
</dbReference>
<dbReference type="PANTHER" id="PTHR47974:SF6">
    <property type="entry name" value="NON-SPECIFIC SERINE_THREONINE PROTEIN KINASE"/>
    <property type="match status" value="1"/>
</dbReference>
<dbReference type="Proteomes" id="UP001604277">
    <property type="component" value="Unassembled WGS sequence"/>
</dbReference>
<accession>A0ABD1S7H8</accession>
<keyword evidence="5" id="KW-0472">Membrane</keyword>
<dbReference type="GO" id="GO:0016020">
    <property type="term" value="C:membrane"/>
    <property type="evidence" value="ECO:0007669"/>
    <property type="project" value="UniProtKB-SubCell"/>
</dbReference>
<proteinExistence type="predicted"/>
<evidence type="ECO:0000313" key="7">
    <source>
        <dbReference type="EMBL" id="KAL2496139.1"/>
    </source>
</evidence>
<evidence type="ECO:0000256" key="2">
    <source>
        <dbReference type="ARBA" id="ARBA00022692"/>
    </source>
</evidence>
<keyword evidence="3" id="KW-0732">Signal</keyword>
<dbReference type="PROSITE" id="PS50011">
    <property type="entry name" value="PROTEIN_KINASE_DOM"/>
    <property type="match status" value="1"/>
</dbReference>
<dbReference type="PANTHER" id="PTHR47974">
    <property type="entry name" value="OS07G0415500 PROTEIN"/>
    <property type="match status" value="1"/>
</dbReference>
<evidence type="ECO:0000256" key="3">
    <source>
        <dbReference type="ARBA" id="ARBA00022729"/>
    </source>
</evidence>
<comment type="subcellular location">
    <subcellularLocation>
        <location evidence="1">Membrane</location>
        <topology evidence="1">Single-pass membrane protein</topology>
    </subcellularLocation>
</comment>